<feature type="transmembrane region" description="Helical" evidence="8">
    <location>
        <begin position="22"/>
        <end position="51"/>
    </location>
</feature>
<sequence length="419" mass="45434">MFKPVPVAIGLRYLRAKRRNGFISFISLASILGIALGVTALITTLAVMSGFQREIRDRMLQMAAHATVSGYGEPLQDWQRAVKVALEDKRVDGAAPYIEKISLILSANSQPAMLRGVVPAQEDKVSVLGQKLVQGKLADLQPGSFRIVLGRELAVWLGVSVGDDVLVALDDFRSSPVGGVQTMKRFKVSGIFEAGYNEFDKGLAVVNLQDLQRLLRMGDGVTGVRLKMHDMDQAFDVARDLATKLQAGDPRSGFRVSDWTQDNANLFRALKMEKTVMAILLSLIVAMGAFNLVSSQVMLVTDKQADIAILRTLGLTPRQVMQVFMVQGSLIGIIGTVSGVLGGILLTLNLDRILKGIEAVFGVQLLPEDVYYITGLPTDLQASDVGTIACVALVMAFLATLYPAWRAARTAPAEALRYE</sequence>
<organism evidence="11 12">
    <name type="scientific">Thermomonas aquatica</name>
    <dbReference type="NCBI Taxonomy" id="2202149"/>
    <lineage>
        <taxon>Bacteria</taxon>
        <taxon>Pseudomonadati</taxon>
        <taxon>Pseudomonadota</taxon>
        <taxon>Gammaproteobacteria</taxon>
        <taxon>Lysobacterales</taxon>
        <taxon>Lysobacteraceae</taxon>
        <taxon>Thermomonas</taxon>
    </lineage>
</organism>
<feature type="transmembrane region" description="Helical" evidence="8">
    <location>
        <begin position="320"/>
        <end position="346"/>
    </location>
</feature>
<feature type="transmembrane region" description="Helical" evidence="8">
    <location>
        <begin position="276"/>
        <end position="300"/>
    </location>
</feature>
<feature type="transmembrane region" description="Helical" evidence="8">
    <location>
        <begin position="385"/>
        <end position="405"/>
    </location>
</feature>
<dbReference type="AlphaFoldDB" id="A0A5B7ZMB6"/>
<evidence type="ECO:0000256" key="5">
    <source>
        <dbReference type="ARBA" id="ARBA00022692"/>
    </source>
</evidence>
<dbReference type="Proteomes" id="UP000308149">
    <property type="component" value="Chromosome"/>
</dbReference>
<comment type="subcellular location">
    <subcellularLocation>
        <location evidence="1">Cell membrane</location>
        <topology evidence="1">Multi-pass membrane protein</topology>
    </subcellularLocation>
</comment>
<evidence type="ECO:0000259" key="9">
    <source>
        <dbReference type="Pfam" id="PF02687"/>
    </source>
</evidence>
<evidence type="ECO:0000256" key="1">
    <source>
        <dbReference type="ARBA" id="ARBA00004651"/>
    </source>
</evidence>
<keyword evidence="3" id="KW-0813">Transport</keyword>
<dbReference type="KEGG" id="thes:FHQ07_00100"/>
<dbReference type="PANTHER" id="PTHR30489">
    <property type="entry name" value="LIPOPROTEIN-RELEASING SYSTEM TRANSMEMBRANE PROTEIN LOLE"/>
    <property type="match status" value="1"/>
</dbReference>
<dbReference type="EMBL" id="CP040871">
    <property type="protein sequence ID" value="QDA55835.1"/>
    <property type="molecule type" value="Genomic_DNA"/>
</dbReference>
<dbReference type="NCBIfam" id="TIGR02212">
    <property type="entry name" value="lolCE"/>
    <property type="match status" value="1"/>
</dbReference>
<dbReference type="Pfam" id="PF12704">
    <property type="entry name" value="MacB_PCD"/>
    <property type="match status" value="1"/>
</dbReference>
<keyword evidence="6 8" id="KW-1133">Transmembrane helix</keyword>
<reference evidence="11 12" key="1">
    <citation type="submission" date="2019-06" db="EMBL/GenBank/DDBJ databases">
        <title>Thermomonas aquatica sp. nov., isolated from an industrial wastewater treatment plant.</title>
        <authorList>
            <person name="Jeon J.H."/>
            <person name="Park D.-S."/>
        </authorList>
    </citation>
    <scope>NUCLEOTIDE SEQUENCE [LARGE SCALE GENOMIC DNA]</scope>
    <source>
        <strain evidence="11 12">SY21</strain>
    </source>
</reference>
<evidence type="ECO:0000256" key="4">
    <source>
        <dbReference type="ARBA" id="ARBA00022475"/>
    </source>
</evidence>
<keyword evidence="11" id="KW-0449">Lipoprotein</keyword>
<dbReference type="InterPro" id="IPR011925">
    <property type="entry name" value="LolCE_TM"/>
</dbReference>
<dbReference type="GO" id="GO:0044874">
    <property type="term" value="P:lipoprotein localization to outer membrane"/>
    <property type="evidence" value="ECO:0007669"/>
    <property type="project" value="TreeGrafter"/>
</dbReference>
<dbReference type="InterPro" id="IPR051447">
    <property type="entry name" value="Lipoprotein-release_system"/>
</dbReference>
<evidence type="ECO:0000256" key="2">
    <source>
        <dbReference type="ARBA" id="ARBA00005236"/>
    </source>
</evidence>
<evidence type="ECO:0000256" key="8">
    <source>
        <dbReference type="SAM" id="Phobius"/>
    </source>
</evidence>
<dbReference type="Pfam" id="PF02687">
    <property type="entry name" value="FtsX"/>
    <property type="match status" value="1"/>
</dbReference>
<feature type="domain" description="MacB-like periplasmic core" evidence="10">
    <location>
        <begin position="27"/>
        <end position="242"/>
    </location>
</feature>
<evidence type="ECO:0000256" key="3">
    <source>
        <dbReference type="ARBA" id="ARBA00022448"/>
    </source>
</evidence>
<dbReference type="GO" id="GO:0042953">
    <property type="term" value="P:lipoprotein transport"/>
    <property type="evidence" value="ECO:0007669"/>
    <property type="project" value="InterPro"/>
</dbReference>
<evidence type="ECO:0000256" key="6">
    <source>
        <dbReference type="ARBA" id="ARBA00022989"/>
    </source>
</evidence>
<dbReference type="PANTHER" id="PTHR30489:SF0">
    <property type="entry name" value="LIPOPROTEIN-RELEASING SYSTEM TRANSMEMBRANE PROTEIN LOLE"/>
    <property type="match status" value="1"/>
</dbReference>
<evidence type="ECO:0000259" key="10">
    <source>
        <dbReference type="Pfam" id="PF12704"/>
    </source>
</evidence>
<keyword evidence="7 8" id="KW-0472">Membrane</keyword>
<feature type="domain" description="ABC3 transporter permease C-terminal" evidence="9">
    <location>
        <begin position="279"/>
        <end position="412"/>
    </location>
</feature>
<dbReference type="RefSeq" id="WP_139714724.1">
    <property type="nucleotide sequence ID" value="NZ_CP040871.1"/>
</dbReference>
<dbReference type="OrthoDB" id="9808461at2"/>
<accession>A0A5B7ZMB6</accession>
<evidence type="ECO:0000256" key="7">
    <source>
        <dbReference type="ARBA" id="ARBA00023136"/>
    </source>
</evidence>
<dbReference type="InterPro" id="IPR003838">
    <property type="entry name" value="ABC3_permease_C"/>
</dbReference>
<gene>
    <name evidence="11" type="ORF">FHQ07_00100</name>
</gene>
<keyword evidence="5 8" id="KW-0812">Transmembrane</keyword>
<name>A0A5B7ZMB6_9GAMM</name>
<dbReference type="GO" id="GO:0098797">
    <property type="term" value="C:plasma membrane protein complex"/>
    <property type="evidence" value="ECO:0007669"/>
    <property type="project" value="TreeGrafter"/>
</dbReference>
<dbReference type="InterPro" id="IPR025857">
    <property type="entry name" value="MacB_PCD"/>
</dbReference>
<keyword evidence="12" id="KW-1185">Reference proteome</keyword>
<evidence type="ECO:0000313" key="11">
    <source>
        <dbReference type="EMBL" id="QDA55835.1"/>
    </source>
</evidence>
<comment type="similarity">
    <text evidence="2">Belongs to the ABC-4 integral membrane protein family. LolC/E subfamily.</text>
</comment>
<proteinExistence type="inferred from homology"/>
<protein>
    <submittedName>
        <fullName evidence="11">Lipoprotein-releasing ABC transporter permease subunit</fullName>
    </submittedName>
</protein>
<keyword evidence="4" id="KW-1003">Cell membrane</keyword>
<evidence type="ECO:0000313" key="12">
    <source>
        <dbReference type="Proteomes" id="UP000308149"/>
    </source>
</evidence>